<keyword evidence="6 8" id="KW-0949">S-adenosyl-L-methionine</keyword>
<dbReference type="GO" id="GO:0102130">
    <property type="term" value="F:malonyl-CoA methyltransferase activity"/>
    <property type="evidence" value="ECO:0007669"/>
    <property type="project" value="UniProtKB-EC"/>
</dbReference>
<dbReference type="PATRIC" id="fig|29423.5.peg.300"/>
<dbReference type="PANTHER" id="PTHR13090">
    <property type="entry name" value="ARGININE-HYDROXYLASE NDUFAF5, MITOCHONDRIAL"/>
    <property type="match status" value="1"/>
</dbReference>
<gene>
    <name evidence="8 10" type="primary">bioC</name>
    <name evidence="10" type="ORF">Loak_0290</name>
</gene>
<keyword evidence="5 8" id="KW-0808">Transferase</keyword>
<comment type="similarity">
    <text evidence="8">Belongs to the methyltransferase superfamily.</text>
</comment>
<dbReference type="InterPro" id="IPR013216">
    <property type="entry name" value="Methyltransf_11"/>
</dbReference>
<dbReference type="NCBIfam" id="TIGR02072">
    <property type="entry name" value="BioC"/>
    <property type="match status" value="1"/>
</dbReference>
<evidence type="ECO:0000256" key="5">
    <source>
        <dbReference type="ARBA" id="ARBA00022679"/>
    </source>
</evidence>
<dbReference type="AlphaFoldDB" id="A0A0W0XHK0"/>
<protein>
    <recommendedName>
        <fullName evidence="3 8">Malonyl-[acyl-carrier protein] O-methyltransferase</fullName>
        <shortName evidence="8">Malonyl-ACP O-methyltransferase</shortName>
        <ecNumber evidence="3 8">2.1.1.197</ecNumber>
    </recommendedName>
    <alternativeName>
        <fullName evidence="8">Biotin synthesis protein BioC</fullName>
    </alternativeName>
</protein>
<reference evidence="10 11" key="1">
    <citation type="submission" date="2015-11" db="EMBL/GenBank/DDBJ databases">
        <title>Genomic analysis of 38 Legionella species identifies large and diverse effector repertoires.</title>
        <authorList>
            <person name="Burstein D."/>
            <person name="Amaro F."/>
            <person name="Zusman T."/>
            <person name="Lifshitz Z."/>
            <person name="Cohen O."/>
            <person name="Gilbert J.A."/>
            <person name="Pupko T."/>
            <person name="Shuman H.A."/>
            <person name="Segal G."/>
        </authorList>
    </citation>
    <scope>NUCLEOTIDE SEQUENCE [LARGE SCALE GENOMIC DNA]</scope>
    <source>
        <strain evidence="10 11">Oak Ridge-10</strain>
    </source>
</reference>
<evidence type="ECO:0000256" key="8">
    <source>
        <dbReference type="HAMAP-Rule" id="MF_00835"/>
    </source>
</evidence>
<keyword evidence="7 8" id="KW-0093">Biotin biosynthesis</keyword>
<name>A0A0W0XHK0_9GAMM</name>
<dbReference type="GO" id="GO:0009102">
    <property type="term" value="P:biotin biosynthetic process"/>
    <property type="evidence" value="ECO:0007669"/>
    <property type="project" value="UniProtKB-UniRule"/>
</dbReference>
<evidence type="ECO:0000256" key="2">
    <source>
        <dbReference type="ARBA" id="ARBA00004746"/>
    </source>
</evidence>
<comment type="function">
    <text evidence="8">Converts the free carboxyl group of a malonyl-thioester to its methyl ester by transfer of a methyl group from S-adenosyl-L-methionine (SAM). It allows to synthesize pimeloyl-ACP via the fatty acid synthetic pathway.</text>
</comment>
<dbReference type="GO" id="GO:0008757">
    <property type="term" value="F:S-adenosylmethionine-dependent methyltransferase activity"/>
    <property type="evidence" value="ECO:0007669"/>
    <property type="project" value="InterPro"/>
</dbReference>
<dbReference type="HAMAP" id="MF_00835">
    <property type="entry name" value="BioC"/>
    <property type="match status" value="1"/>
</dbReference>
<comment type="catalytic activity">
    <reaction evidence="1 8">
        <text>malonyl-[ACP] + S-adenosyl-L-methionine = malonyl-[ACP] methyl ester + S-adenosyl-L-homocysteine</text>
        <dbReference type="Rhea" id="RHEA:17105"/>
        <dbReference type="Rhea" id="RHEA-COMP:9623"/>
        <dbReference type="Rhea" id="RHEA-COMP:9954"/>
        <dbReference type="ChEBI" id="CHEBI:57856"/>
        <dbReference type="ChEBI" id="CHEBI:59789"/>
        <dbReference type="ChEBI" id="CHEBI:78449"/>
        <dbReference type="ChEBI" id="CHEBI:78845"/>
        <dbReference type="EC" id="2.1.1.197"/>
    </reaction>
</comment>
<sequence length="289" mass="33109">MSLKFEICNAFNIHAQEYEQAAKVQMEIGERLFERLHYLKITPRYILDLGCGTGVFTRRLKKQYPQAQVIGFDLAHAMLMQAKKKQTWRKKWSLVNGDMMAMPFVSGLFDLVFANQVLHWAYPISSVMGELNRVMNSQGCLMFSTLGPDTFQELRQAWAQVNRYAHTNDFVDMHDLGDCLLAEHFIDPVVDMEMLTAHYTSLSHLLKALKAQGVRNINRARNQGLTGKSAWHKFEEAFTALRTETGKFPLTYEVIYGHAWKGMQRRLGNGTETRISVEQLRGAVKPQSS</sequence>
<evidence type="ECO:0000256" key="4">
    <source>
        <dbReference type="ARBA" id="ARBA00022603"/>
    </source>
</evidence>
<dbReference type="Pfam" id="PF08241">
    <property type="entry name" value="Methyltransf_11"/>
    <property type="match status" value="1"/>
</dbReference>
<accession>A0A0W0XHK0</accession>
<dbReference type="EMBL" id="LNYP01000005">
    <property type="protein sequence ID" value="KTD44030.1"/>
    <property type="molecule type" value="Genomic_DNA"/>
</dbReference>
<dbReference type="PANTHER" id="PTHR13090:SF1">
    <property type="entry name" value="ARGININE-HYDROXYLASE NDUFAF5, MITOCHONDRIAL"/>
    <property type="match status" value="1"/>
</dbReference>
<comment type="pathway">
    <text evidence="2 8">Cofactor biosynthesis; biotin biosynthesis.</text>
</comment>
<evidence type="ECO:0000313" key="10">
    <source>
        <dbReference type="EMBL" id="KTD44030.1"/>
    </source>
</evidence>
<proteinExistence type="inferred from homology"/>
<dbReference type="InterPro" id="IPR050602">
    <property type="entry name" value="Malonyl-ACP_OMT"/>
</dbReference>
<dbReference type="RefSeq" id="WP_025385193.1">
    <property type="nucleotide sequence ID" value="NZ_LCUA01000041.1"/>
</dbReference>
<dbReference type="CDD" id="cd02440">
    <property type="entry name" value="AdoMet_MTases"/>
    <property type="match status" value="1"/>
</dbReference>
<dbReference type="EC" id="2.1.1.197" evidence="3 8"/>
<evidence type="ECO:0000259" key="9">
    <source>
        <dbReference type="Pfam" id="PF08241"/>
    </source>
</evidence>
<dbReference type="GO" id="GO:0010340">
    <property type="term" value="F:carboxyl-O-methyltransferase activity"/>
    <property type="evidence" value="ECO:0007669"/>
    <property type="project" value="UniProtKB-UniRule"/>
</dbReference>
<evidence type="ECO:0000256" key="7">
    <source>
        <dbReference type="ARBA" id="ARBA00022756"/>
    </source>
</evidence>
<dbReference type="UniPathway" id="UPA00078"/>
<evidence type="ECO:0000256" key="3">
    <source>
        <dbReference type="ARBA" id="ARBA00012327"/>
    </source>
</evidence>
<evidence type="ECO:0000256" key="1">
    <source>
        <dbReference type="ARBA" id="ARBA00000852"/>
    </source>
</evidence>
<dbReference type="InterPro" id="IPR029063">
    <property type="entry name" value="SAM-dependent_MTases_sf"/>
</dbReference>
<keyword evidence="4 8" id="KW-0489">Methyltransferase</keyword>
<evidence type="ECO:0000256" key="6">
    <source>
        <dbReference type="ARBA" id="ARBA00022691"/>
    </source>
</evidence>
<organism evidence="10 11">
    <name type="scientific">Legionella oakridgensis</name>
    <dbReference type="NCBI Taxonomy" id="29423"/>
    <lineage>
        <taxon>Bacteria</taxon>
        <taxon>Pseudomonadati</taxon>
        <taxon>Pseudomonadota</taxon>
        <taxon>Gammaproteobacteria</taxon>
        <taxon>Legionellales</taxon>
        <taxon>Legionellaceae</taxon>
        <taxon>Legionella</taxon>
    </lineage>
</organism>
<dbReference type="Gene3D" id="3.40.50.150">
    <property type="entry name" value="Vaccinia Virus protein VP39"/>
    <property type="match status" value="1"/>
</dbReference>
<dbReference type="Proteomes" id="UP000054858">
    <property type="component" value="Unassembled WGS sequence"/>
</dbReference>
<comment type="caution">
    <text evidence="10">The sequence shown here is derived from an EMBL/GenBank/DDBJ whole genome shotgun (WGS) entry which is preliminary data.</text>
</comment>
<dbReference type="SUPFAM" id="SSF53335">
    <property type="entry name" value="S-adenosyl-L-methionine-dependent methyltransferases"/>
    <property type="match status" value="1"/>
</dbReference>
<evidence type="ECO:0000313" key="11">
    <source>
        <dbReference type="Proteomes" id="UP000054858"/>
    </source>
</evidence>
<feature type="domain" description="Methyltransferase type 11" evidence="9">
    <location>
        <begin position="47"/>
        <end position="143"/>
    </location>
</feature>
<dbReference type="InterPro" id="IPR011814">
    <property type="entry name" value="BioC"/>
</dbReference>
<dbReference type="GO" id="GO:0032259">
    <property type="term" value="P:methylation"/>
    <property type="evidence" value="ECO:0007669"/>
    <property type="project" value="UniProtKB-KW"/>
</dbReference>